<dbReference type="InterPro" id="IPR012816">
    <property type="entry name" value="NADAR"/>
</dbReference>
<dbReference type="AlphaFoldDB" id="A0A9P5XZQ7"/>
<keyword evidence="4" id="KW-1185">Reference proteome</keyword>
<feature type="compositionally biased region" description="Polar residues" evidence="1">
    <location>
        <begin position="199"/>
        <end position="209"/>
    </location>
</feature>
<evidence type="ECO:0000256" key="1">
    <source>
        <dbReference type="SAM" id="MobiDB-lite"/>
    </source>
</evidence>
<evidence type="ECO:0000259" key="2">
    <source>
        <dbReference type="Pfam" id="PF08719"/>
    </source>
</evidence>
<feature type="domain" description="NADAR" evidence="2">
    <location>
        <begin position="218"/>
        <end position="359"/>
    </location>
</feature>
<dbReference type="Gene3D" id="1.10.357.40">
    <property type="entry name" value="YbiA-like"/>
    <property type="match status" value="1"/>
</dbReference>
<feature type="region of interest" description="Disordered" evidence="1">
    <location>
        <begin position="185"/>
        <end position="212"/>
    </location>
</feature>
<dbReference type="SUPFAM" id="SSF143990">
    <property type="entry name" value="YbiA-like"/>
    <property type="match status" value="1"/>
</dbReference>
<comment type="caution">
    <text evidence="3">The sequence shown here is derived from an EMBL/GenBank/DDBJ whole genome shotgun (WGS) entry which is preliminary data.</text>
</comment>
<protein>
    <recommendedName>
        <fullName evidence="2">NADAR domain-containing protein</fullName>
    </recommendedName>
</protein>
<proteinExistence type="predicted"/>
<sequence>MLKFPDWLNPISLDFTIPDPDICEYCGLKPKYKEGGYTHPYCGRTCAQQAATGGSARTTPTLSPTSPTYNTNRYISPQFLDLCEGCGKNPKAVESNGFQHPYCSRKCAQQYLSQPQRRMCQTCGVRPRAIENGYEHPFCRKSCVPKATCAVPGCSDLATTSGFCDINHRAQDFLPLRYRHGSLQNSPINPLIDPRRVKSSPQTTPSLSPGTPRHRILFYHKHDPHYGFTNFSAHPVQFQGQTYPTSEHLFQSFKFQKHNPSVAEHMRTCSNFPRDVFSEARRYHKDIRPDWSRVKIRKMDIALWHKFTQHQDLKTELLATGDAELVEDSDKDAFWGVGPDGNGRNELGKALERLRTKLRNSHT</sequence>
<dbReference type="NCBIfam" id="TIGR02464">
    <property type="entry name" value="ribofla_fusion"/>
    <property type="match status" value="1"/>
</dbReference>
<accession>A0A9P5XZQ7</accession>
<dbReference type="OrthoDB" id="206452at2759"/>
<name>A0A9P5XZQ7_9AGAR</name>
<dbReference type="Pfam" id="PF08719">
    <property type="entry name" value="NADAR"/>
    <property type="match status" value="1"/>
</dbReference>
<dbReference type="Proteomes" id="UP000807353">
    <property type="component" value="Unassembled WGS sequence"/>
</dbReference>
<reference evidence="3" key="1">
    <citation type="submission" date="2020-11" db="EMBL/GenBank/DDBJ databases">
        <authorList>
            <consortium name="DOE Joint Genome Institute"/>
            <person name="Ahrendt S."/>
            <person name="Riley R."/>
            <person name="Andreopoulos W."/>
            <person name="Labutti K."/>
            <person name="Pangilinan J."/>
            <person name="Ruiz-Duenas F.J."/>
            <person name="Barrasa J.M."/>
            <person name="Sanchez-Garcia M."/>
            <person name="Camarero S."/>
            <person name="Miyauchi S."/>
            <person name="Serrano A."/>
            <person name="Linde D."/>
            <person name="Babiker R."/>
            <person name="Drula E."/>
            <person name="Ayuso-Fernandez I."/>
            <person name="Pacheco R."/>
            <person name="Padilla G."/>
            <person name="Ferreira P."/>
            <person name="Barriuso J."/>
            <person name="Kellner H."/>
            <person name="Castanera R."/>
            <person name="Alfaro M."/>
            <person name="Ramirez L."/>
            <person name="Pisabarro A.G."/>
            <person name="Kuo A."/>
            <person name="Tritt A."/>
            <person name="Lipzen A."/>
            <person name="He G."/>
            <person name="Yan M."/>
            <person name="Ng V."/>
            <person name="Cullen D."/>
            <person name="Martin F."/>
            <person name="Rosso M.-N."/>
            <person name="Henrissat B."/>
            <person name="Hibbett D."/>
            <person name="Martinez A.T."/>
            <person name="Grigoriev I.V."/>
        </authorList>
    </citation>
    <scope>NUCLEOTIDE SEQUENCE</scope>
    <source>
        <strain evidence="3">CBS 247.69</strain>
    </source>
</reference>
<dbReference type="EMBL" id="MU150311">
    <property type="protein sequence ID" value="KAF9459735.1"/>
    <property type="molecule type" value="Genomic_DNA"/>
</dbReference>
<gene>
    <name evidence="3" type="ORF">BDZ94DRAFT_1267551</name>
</gene>
<evidence type="ECO:0000313" key="4">
    <source>
        <dbReference type="Proteomes" id="UP000807353"/>
    </source>
</evidence>
<evidence type="ECO:0000313" key="3">
    <source>
        <dbReference type="EMBL" id="KAF9459735.1"/>
    </source>
</evidence>
<dbReference type="InterPro" id="IPR037238">
    <property type="entry name" value="YbiA-like_sf"/>
</dbReference>
<dbReference type="CDD" id="cd15457">
    <property type="entry name" value="NADAR"/>
    <property type="match status" value="1"/>
</dbReference>
<organism evidence="3 4">
    <name type="scientific">Collybia nuda</name>
    <dbReference type="NCBI Taxonomy" id="64659"/>
    <lineage>
        <taxon>Eukaryota</taxon>
        <taxon>Fungi</taxon>
        <taxon>Dikarya</taxon>
        <taxon>Basidiomycota</taxon>
        <taxon>Agaricomycotina</taxon>
        <taxon>Agaricomycetes</taxon>
        <taxon>Agaricomycetidae</taxon>
        <taxon>Agaricales</taxon>
        <taxon>Tricholomatineae</taxon>
        <taxon>Clitocybaceae</taxon>
        <taxon>Collybia</taxon>
    </lineage>
</organism>